<keyword evidence="1" id="KW-0472">Membrane</keyword>
<organism evidence="3 4">
    <name type="scientific">Vibrio mediterranei</name>
    <dbReference type="NCBI Taxonomy" id="689"/>
    <lineage>
        <taxon>Bacteria</taxon>
        <taxon>Pseudomonadati</taxon>
        <taxon>Pseudomonadota</taxon>
        <taxon>Gammaproteobacteria</taxon>
        <taxon>Vibrionales</taxon>
        <taxon>Vibrionaceae</taxon>
        <taxon>Vibrio</taxon>
    </lineage>
</organism>
<accession>A0A3G4VCX6</accession>
<name>A0A3G4VCX6_9VIBR</name>
<keyword evidence="1" id="KW-1133">Transmembrane helix</keyword>
<dbReference type="Pfam" id="PF08805">
    <property type="entry name" value="PilS"/>
    <property type="match status" value="1"/>
</dbReference>
<dbReference type="SUPFAM" id="SSF54523">
    <property type="entry name" value="Pili subunits"/>
    <property type="match status" value="1"/>
</dbReference>
<dbReference type="RefSeq" id="WP_124940273.1">
    <property type="nucleotide sequence ID" value="NZ_CP033577.1"/>
</dbReference>
<feature type="transmembrane region" description="Helical" evidence="1">
    <location>
        <begin position="17"/>
        <end position="40"/>
    </location>
</feature>
<feature type="domain" description="Type 4 secretion system PilS N-terminal" evidence="2">
    <location>
        <begin position="82"/>
        <end position="171"/>
    </location>
</feature>
<evidence type="ECO:0000256" key="1">
    <source>
        <dbReference type="SAM" id="Phobius"/>
    </source>
</evidence>
<sequence>MKFTAGKRKNKNNQKGIALLEMIIAIGIIGIITAAVVALATKAFDEQKKKDTISKISEITTTVQQLYSNAPSYLGLTDADLNADLLKNPYGGAFKLNVGEVSGTAAGGFSIEIKGLSPDQCVQLLSAIGKNFLYAKVGASVPSDLSASDGKPADFKPATLKTACANASSANALYLGER</sequence>
<gene>
    <name evidence="3" type="ORF">ECB94_06710</name>
</gene>
<reference evidence="3 4" key="1">
    <citation type="submission" date="2018-11" db="EMBL/GenBank/DDBJ databases">
        <title>Complete Genome Sequence of Vbrio mediterranei 117-T6: a Potential Pathogen Bacteria Isolated from the Conchocelis of Pyropia.</title>
        <authorList>
            <person name="Liu Q."/>
        </authorList>
    </citation>
    <scope>NUCLEOTIDE SEQUENCE [LARGE SCALE GENOMIC DNA]</scope>
    <source>
        <strain evidence="3 4">117-T6</strain>
    </source>
</reference>
<dbReference type="InterPro" id="IPR014911">
    <property type="entry name" value="PilS_N"/>
</dbReference>
<dbReference type="AlphaFoldDB" id="A0A3G4VCX6"/>
<evidence type="ECO:0000259" key="2">
    <source>
        <dbReference type="Pfam" id="PF08805"/>
    </source>
</evidence>
<dbReference type="InterPro" id="IPR045584">
    <property type="entry name" value="Pilin-like"/>
</dbReference>
<protein>
    <recommendedName>
        <fullName evidence="2">Type 4 secretion system PilS N-terminal domain-containing protein</fullName>
    </recommendedName>
</protein>
<dbReference type="EMBL" id="CP033577">
    <property type="protein sequence ID" value="AYV21021.1"/>
    <property type="molecule type" value="Genomic_DNA"/>
</dbReference>
<evidence type="ECO:0000313" key="3">
    <source>
        <dbReference type="EMBL" id="AYV21021.1"/>
    </source>
</evidence>
<dbReference type="InterPro" id="IPR012902">
    <property type="entry name" value="N_methyl_site"/>
</dbReference>
<keyword evidence="1" id="KW-0812">Transmembrane</keyword>
<dbReference type="Gene3D" id="3.30.1690.10">
    <property type="entry name" value="TcpA-like pilin"/>
    <property type="match status" value="1"/>
</dbReference>
<evidence type="ECO:0000313" key="4">
    <source>
        <dbReference type="Proteomes" id="UP000279760"/>
    </source>
</evidence>
<proteinExistence type="predicted"/>
<dbReference type="Proteomes" id="UP000279760">
    <property type="component" value="Chromosome 1"/>
</dbReference>
<dbReference type="Pfam" id="PF07963">
    <property type="entry name" value="N_methyl"/>
    <property type="match status" value="1"/>
</dbReference>